<sequence>MKTEAYMYRNLGPSKPPRRLAQTPNLRPSHFGDFGVGVGVVGDFGVLGVAGVLGVGVAGVFGVGVGVVHGHFGDLGFGGGGQGVLEVTRVKKRRFKTKRRVVLDARTFEAIVYSL</sequence>
<name>A0AAD8HZK2_9APIA</name>
<keyword evidence="1" id="KW-1133">Transmembrane helix</keyword>
<evidence type="ECO:0000256" key="1">
    <source>
        <dbReference type="SAM" id="Phobius"/>
    </source>
</evidence>
<keyword evidence="3" id="KW-1185">Reference proteome</keyword>
<organism evidence="2 3">
    <name type="scientific">Heracleum sosnowskyi</name>
    <dbReference type="NCBI Taxonomy" id="360622"/>
    <lineage>
        <taxon>Eukaryota</taxon>
        <taxon>Viridiplantae</taxon>
        <taxon>Streptophyta</taxon>
        <taxon>Embryophyta</taxon>
        <taxon>Tracheophyta</taxon>
        <taxon>Spermatophyta</taxon>
        <taxon>Magnoliopsida</taxon>
        <taxon>eudicotyledons</taxon>
        <taxon>Gunneridae</taxon>
        <taxon>Pentapetalae</taxon>
        <taxon>asterids</taxon>
        <taxon>campanulids</taxon>
        <taxon>Apiales</taxon>
        <taxon>Apiaceae</taxon>
        <taxon>Apioideae</taxon>
        <taxon>apioid superclade</taxon>
        <taxon>Tordylieae</taxon>
        <taxon>Tordyliinae</taxon>
        <taxon>Heracleum</taxon>
    </lineage>
</organism>
<keyword evidence="1" id="KW-0812">Transmembrane</keyword>
<accession>A0AAD8HZK2</accession>
<dbReference type="AlphaFoldDB" id="A0AAD8HZK2"/>
<reference evidence="2" key="1">
    <citation type="submission" date="2023-02" db="EMBL/GenBank/DDBJ databases">
        <title>Genome of toxic invasive species Heracleum sosnowskyi carries increased number of genes despite the absence of recent whole-genome duplications.</title>
        <authorList>
            <person name="Schelkunov M."/>
            <person name="Shtratnikova V."/>
            <person name="Makarenko M."/>
            <person name="Klepikova A."/>
            <person name="Omelchenko D."/>
            <person name="Novikova G."/>
            <person name="Obukhova E."/>
            <person name="Bogdanov V."/>
            <person name="Penin A."/>
            <person name="Logacheva M."/>
        </authorList>
    </citation>
    <scope>NUCLEOTIDE SEQUENCE</scope>
    <source>
        <strain evidence="2">Hsosn_3</strain>
        <tissue evidence="2">Leaf</tissue>
    </source>
</reference>
<dbReference type="Proteomes" id="UP001237642">
    <property type="component" value="Unassembled WGS sequence"/>
</dbReference>
<protein>
    <submittedName>
        <fullName evidence="2">Uncharacterized protein</fullName>
    </submittedName>
</protein>
<gene>
    <name evidence="2" type="ORF">POM88_032580</name>
</gene>
<feature type="transmembrane region" description="Helical" evidence="1">
    <location>
        <begin position="44"/>
        <end position="68"/>
    </location>
</feature>
<proteinExistence type="predicted"/>
<keyword evidence="1" id="KW-0472">Membrane</keyword>
<evidence type="ECO:0000313" key="2">
    <source>
        <dbReference type="EMBL" id="KAK1376387.1"/>
    </source>
</evidence>
<comment type="caution">
    <text evidence="2">The sequence shown here is derived from an EMBL/GenBank/DDBJ whole genome shotgun (WGS) entry which is preliminary data.</text>
</comment>
<reference evidence="2" key="2">
    <citation type="submission" date="2023-05" db="EMBL/GenBank/DDBJ databases">
        <authorList>
            <person name="Schelkunov M.I."/>
        </authorList>
    </citation>
    <scope>NUCLEOTIDE SEQUENCE</scope>
    <source>
        <strain evidence="2">Hsosn_3</strain>
        <tissue evidence="2">Leaf</tissue>
    </source>
</reference>
<evidence type="ECO:0000313" key="3">
    <source>
        <dbReference type="Proteomes" id="UP001237642"/>
    </source>
</evidence>
<dbReference type="EMBL" id="JAUIZM010000007">
    <property type="protein sequence ID" value="KAK1376387.1"/>
    <property type="molecule type" value="Genomic_DNA"/>
</dbReference>